<dbReference type="SUPFAM" id="SSF141571">
    <property type="entry name" value="Pentapeptide repeat-like"/>
    <property type="match status" value="1"/>
</dbReference>
<dbReference type="Pfam" id="PF13599">
    <property type="entry name" value="Pentapeptide_4"/>
    <property type="match status" value="1"/>
</dbReference>
<name>A0A1I6N198_9BACT</name>
<dbReference type="Gene3D" id="2.160.20.80">
    <property type="entry name" value="E3 ubiquitin-protein ligase SopA"/>
    <property type="match status" value="1"/>
</dbReference>
<dbReference type="AlphaFoldDB" id="A0A1I6N198"/>
<accession>A0A1I6N198</accession>
<sequence>MTQSDGVGHTRSIHAPHRLTYEESCRFLQSKHLFREGDIPPLLDRPPRYDDEVLGVDLFRWNIQDSKLENLTLPRTYIGRSEFSQCSFAGTDLNESVANWNDFLDVSFVGTNLTSFDMRACNHQRSDFTRAILRNADLRLCNFEDCRFDDADMAGAKLTREAAATLLFSEAQRNVIDWQADDGPEPDGG</sequence>
<dbReference type="PANTHER" id="PTHR14136">
    <property type="entry name" value="BTB_POZ DOMAIN-CONTAINING PROTEIN KCTD9"/>
    <property type="match status" value="1"/>
</dbReference>
<evidence type="ECO:0000313" key="1">
    <source>
        <dbReference type="EMBL" id="SFS21742.1"/>
    </source>
</evidence>
<dbReference type="OrthoDB" id="114870at2"/>
<dbReference type="EMBL" id="FOZL01000002">
    <property type="protein sequence ID" value="SFS21742.1"/>
    <property type="molecule type" value="Genomic_DNA"/>
</dbReference>
<keyword evidence="2" id="KW-1185">Reference proteome</keyword>
<dbReference type="InterPro" id="IPR051082">
    <property type="entry name" value="Pentapeptide-BTB/POZ_domain"/>
</dbReference>
<reference evidence="1 2" key="1">
    <citation type="submission" date="2016-10" db="EMBL/GenBank/DDBJ databases">
        <authorList>
            <person name="de Groot N.N."/>
        </authorList>
    </citation>
    <scope>NUCLEOTIDE SEQUENCE [LARGE SCALE GENOMIC DNA]</scope>
    <source>
        <strain evidence="1 2">DSM 21001</strain>
    </source>
</reference>
<protein>
    <submittedName>
        <fullName evidence="1">Pentapeptide repeat-containing protein</fullName>
    </submittedName>
</protein>
<gene>
    <name evidence="1" type="ORF">SAMN05421771_4313</name>
</gene>
<evidence type="ECO:0000313" key="2">
    <source>
        <dbReference type="Proteomes" id="UP000199024"/>
    </source>
</evidence>
<organism evidence="1 2">
    <name type="scientific">Granulicella pectinivorans</name>
    <dbReference type="NCBI Taxonomy" id="474950"/>
    <lineage>
        <taxon>Bacteria</taxon>
        <taxon>Pseudomonadati</taxon>
        <taxon>Acidobacteriota</taxon>
        <taxon>Terriglobia</taxon>
        <taxon>Terriglobales</taxon>
        <taxon>Acidobacteriaceae</taxon>
        <taxon>Granulicella</taxon>
    </lineage>
</organism>
<proteinExistence type="predicted"/>
<dbReference type="PANTHER" id="PTHR14136:SF17">
    <property type="entry name" value="BTB_POZ DOMAIN-CONTAINING PROTEIN KCTD9"/>
    <property type="match status" value="1"/>
</dbReference>
<dbReference type="Proteomes" id="UP000199024">
    <property type="component" value="Unassembled WGS sequence"/>
</dbReference>
<dbReference type="RefSeq" id="WP_089843767.1">
    <property type="nucleotide sequence ID" value="NZ_FOZL01000002.1"/>
</dbReference>
<dbReference type="STRING" id="474950.SAMN05421771_4313"/>
<dbReference type="InterPro" id="IPR001646">
    <property type="entry name" value="5peptide_repeat"/>
</dbReference>